<evidence type="ECO:0000256" key="2">
    <source>
        <dbReference type="ARBA" id="ARBA00022473"/>
    </source>
</evidence>
<reference evidence="10" key="3">
    <citation type="submission" date="2025-09" db="UniProtKB">
        <authorList>
            <consortium name="Ensembl"/>
        </authorList>
    </citation>
    <scope>IDENTIFICATION</scope>
</reference>
<dbReference type="STRING" id="42514.ENSPNAP00000009793"/>
<evidence type="ECO:0000256" key="8">
    <source>
        <dbReference type="ARBA" id="ARBA00023242"/>
    </source>
</evidence>
<keyword evidence="11" id="KW-1185">Reference proteome</keyword>
<protein>
    <recommendedName>
        <fullName evidence="9">BHLH domain-containing protein</fullName>
    </recommendedName>
</protein>
<proteinExistence type="predicted"/>
<keyword evidence="7" id="KW-0804">Transcription</keyword>
<dbReference type="PROSITE" id="PS50888">
    <property type="entry name" value="BHLH"/>
    <property type="match status" value="1"/>
</dbReference>
<dbReference type="PANTHER" id="PTHR19290:SF163">
    <property type="entry name" value="BASIC HELIX-LOOP-HELIX NEURAL TRANSCRIPTION FACTOR TAP"/>
    <property type="match status" value="1"/>
</dbReference>
<dbReference type="Proteomes" id="UP001501920">
    <property type="component" value="Chromosome 5"/>
</dbReference>
<reference evidence="10 11" key="1">
    <citation type="submission" date="2020-10" db="EMBL/GenBank/DDBJ databases">
        <title>Pygocentrus nattereri (red-bellied piranha) genome, fPygNat1, primary haplotype.</title>
        <authorList>
            <person name="Myers G."/>
            <person name="Meyer A."/>
            <person name="Karagic N."/>
            <person name="Pippel M."/>
            <person name="Winkler S."/>
            <person name="Tracey A."/>
            <person name="Wood J."/>
            <person name="Formenti G."/>
            <person name="Howe K."/>
            <person name="Fedrigo O."/>
            <person name="Jarvis E.D."/>
        </authorList>
    </citation>
    <scope>NUCLEOTIDE SEQUENCE [LARGE SCALE GENOMIC DNA]</scope>
</reference>
<dbReference type="Pfam" id="PF00010">
    <property type="entry name" value="HLH"/>
    <property type="match status" value="1"/>
</dbReference>
<evidence type="ECO:0000256" key="1">
    <source>
        <dbReference type="ARBA" id="ARBA00011571"/>
    </source>
</evidence>
<keyword evidence="6" id="KW-0238">DNA-binding</keyword>
<dbReference type="SUPFAM" id="SSF47459">
    <property type="entry name" value="HLH, helix-loop-helix DNA-binding domain"/>
    <property type="match status" value="1"/>
</dbReference>
<sequence length="233" mass="26132">KGFPSRHLYIKDFELITCCSVSFCRMSPKCASMERNGTRASGAQSARDFTADVITSSSELDLSNDEDALASTPRKSRRSTKWSGRCASRACGGNRRTKANDRERHRMHNLNSALDALRNVLPTFPDDAKLTKIETLRFAHNYIWALTETLRIAEPAWRPADLEKDVEGVHAPGAACPASWHGAQGHYTDILLHQVDCRFQENLMLAFDEDEVFRNGWACFPKTHSSGINDCKL</sequence>
<dbReference type="GO" id="GO:0045944">
    <property type="term" value="P:positive regulation of transcription by RNA polymerase II"/>
    <property type="evidence" value="ECO:0007669"/>
    <property type="project" value="TreeGrafter"/>
</dbReference>
<comment type="subunit">
    <text evidence="1">Efficient DNA binding requires dimerization with another bHLH protein.</text>
</comment>
<dbReference type="FunFam" id="4.10.280.10:FF:000006">
    <property type="entry name" value="Neurogenic differentiation factor"/>
    <property type="match status" value="1"/>
</dbReference>
<dbReference type="InterPro" id="IPR050359">
    <property type="entry name" value="bHLH_transcription_factors"/>
</dbReference>
<keyword evidence="3" id="KW-0221">Differentiation</keyword>
<evidence type="ECO:0000313" key="11">
    <source>
        <dbReference type="Proteomes" id="UP001501920"/>
    </source>
</evidence>
<reference evidence="10" key="2">
    <citation type="submission" date="2025-08" db="UniProtKB">
        <authorList>
            <consortium name="Ensembl"/>
        </authorList>
    </citation>
    <scope>IDENTIFICATION</scope>
</reference>
<dbReference type="GO" id="GO:0070888">
    <property type="term" value="F:E-box binding"/>
    <property type="evidence" value="ECO:0007669"/>
    <property type="project" value="TreeGrafter"/>
</dbReference>
<dbReference type="PANTHER" id="PTHR19290">
    <property type="entry name" value="BASIC HELIX-LOOP-HELIX PROTEIN NEUROGENIN-RELATED"/>
    <property type="match status" value="1"/>
</dbReference>
<evidence type="ECO:0000313" key="10">
    <source>
        <dbReference type="Ensembl" id="ENSPNAP00000009793.2"/>
    </source>
</evidence>
<dbReference type="InterPro" id="IPR036638">
    <property type="entry name" value="HLH_DNA-bd_sf"/>
</dbReference>
<dbReference type="SMART" id="SM00353">
    <property type="entry name" value="HLH"/>
    <property type="match status" value="1"/>
</dbReference>
<evidence type="ECO:0000256" key="5">
    <source>
        <dbReference type="ARBA" id="ARBA00023015"/>
    </source>
</evidence>
<dbReference type="Gene3D" id="4.10.280.10">
    <property type="entry name" value="Helix-loop-helix DNA-binding domain"/>
    <property type="match status" value="1"/>
</dbReference>
<dbReference type="AlphaFoldDB" id="A0A3B4CE53"/>
<evidence type="ECO:0000256" key="6">
    <source>
        <dbReference type="ARBA" id="ARBA00023125"/>
    </source>
</evidence>
<evidence type="ECO:0000256" key="7">
    <source>
        <dbReference type="ARBA" id="ARBA00023163"/>
    </source>
</evidence>
<feature type="domain" description="BHLH" evidence="9">
    <location>
        <begin position="94"/>
        <end position="146"/>
    </location>
</feature>
<keyword evidence="2" id="KW-0217">Developmental protein</keyword>
<accession>A0A3B4CE53</accession>
<name>A0A3B4CE53_PYGNA</name>
<organism evidence="10 11">
    <name type="scientific">Pygocentrus nattereri</name>
    <name type="common">Red-bellied piranha</name>
    <dbReference type="NCBI Taxonomy" id="42514"/>
    <lineage>
        <taxon>Eukaryota</taxon>
        <taxon>Metazoa</taxon>
        <taxon>Chordata</taxon>
        <taxon>Craniata</taxon>
        <taxon>Vertebrata</taxon>
        <taxon>Euteleostomi</taxon>
        <taxon>Actinopterygii</taxon>
        <taxon>Neopterygii</taxon>
        <taxon>Teleostei</taxon>
        <taxon>Ostariophysi</taxon>
        <taxon>Characiformes</taxon>
        <taxon>Characoidei</taxon>
        <taxon>Pygocentrus</taxon>
    </lineage>
</organism>
<dbReference type="GO" id="GO:0005634">
    <property type="term" value="C:nucleus"/>
    <property type="evidence" value="ECO:0007669"/>
    <property type="project" value="TreeGrafter"/>
</dbReference>
<dbReference type="GO" id="GO:0000981">
    <property type="term" value="F:DNA-binding transcription factor activity, RNA polymerase II-specific"/>
    <property type="evidence" value="ECO:0007669"/>
    <property type="project" value="TreeGrafter"/>
</dbReference>
<keyword evidence="8" id="KW-0539">Nucleus</keyword>
<dbReference type="InterPro" id="IPR011598">
    <property type="entry name" value="bHLH_dom"/>
</dbReference>
<dbReference type="Ensembl" id="ENSPNAT00000016458.2">
    <property type="protein sequence ID" value="ENSPNAP00000009793.2"/>
    <property type="gene ID" value="ENSPNAG00000015289.2"/>
</dbReference>
<dbReference type="GO" id="GO:0061564">
    <property type="term" value="P:axon development"/>
    <property type="evidence" value="ECO:0007669"/>
    <property type="project" value="TreeGrafter"/>
</dbReference>
<keyword evidence="4" id="KW-0524">Neurogenesis</keyword>
<dbReference type="GO" id="GO:0046983">
    <property type="term" value="F:protein dimerization activity"/>
    <property type="evidence" value="ECO:0007669"/>
    <property type="project" value="InterPro"/>
</dbReference>
<dbReference type="GeneTree" id="ENSGT00940000167363"/>
<evidence type="ECO:0000259" key="9">
    <source>
        <dbReference type="PROSITE" id="PS50888"/>
    </source>
</evidence>
<gene>
    <name evidence="10" type="primary">NEUROG3</name>
</gene>
<dbReference type="GO" id="GO:0007423">
    <property type="term" value="P:sensory organ development"/>
    <property type="evidence" value="ECO:0007669"/>
    <property type="project" value="TreeGrafter"/>
</dbReference>
<evidence type="ECO:0000256" key="4">
    <source>
        <dbReference type="ARBA" id="ARBA00022902"/>
    </source>
</evidence>
<keyword evidence="5" id="KW-0805">Transcription regulation</keyword>
<evidence type="ECO:0000256" key="3">
    <source>
        <dbReference type="ARBA" id="ARBA00022782"/>
    </source>
</evidence>